<evidence type="ECO:0000256" key="5">
    <source>
        <dbReference type="ARBA" id="ARBA00023136"/>
    </source>
</evidence>
<dbReference type="Proteomes" id="UP001372834">
    <property type="component" value="Unassembled WGS sequence"/>
</dbReference>
<dbReference type="EMBL" id="JAWJWE010000010">
    <property type="protein sequence ID" value="KAK6630639.1"/>
    <property type="molecule type" value="Genomic_DNA"/>
</dbReference>
<evidence type="ECO:0000256" key="6">
    <source>
        <dbReference type="SAM" id="Phobius"/>
    </source>
</evidence>
<dbReference type="GO" id="GO:0004521">
    <property type="term" value="F:RNA endonuclease activity"/>
    <property type="evidence" value="ECO:0007669"/>
    <property type="project" value="InterPro"/>
</dbReference>
<evidence type="ECO:0000256" key="1">
    <source>
        <dbReference type="ARBA" id="ARBA00004141"/>
    </source>
</evidence>
<keyword evidence="5 6" id="KW-0472">Membrane</keyword>
<evidence type="ECO:0000313" key="9">
    <source>
        <dbReference type="Proteomes" id="UP001359485"/>
    </source>
</evidence>
<accession>A0AAN8P146</accession>
<evidence type="ECO:0000313" key="7">
    <source>
        <dbReference type="EMBL" id="KAK6624822.1"/>
    </source>
</evidence>
<comment type="caution">
    <text evidence="8">The sequence shown here is derived from an EMBL/GenBank/DDBJ whole genome shotgun (WGS) entry which is preliminary data.</text>
</comment>
<feature type="transmembrane region" description="Helical" evidence="6">
    <location>
        <begin position="12"/>
        <end position="32"/>
    </location>
</feature>
<gene>
    <name evidence="8" type="ORF">RUM43_014624</name>
    <name evidence="7" type="ORF">RUM44_011686</name>
</gene>
<evidence type="ECO:0000313" key="8">
    <source>
        <dbReference type="EMBL" id="KAK6630639.1"/>
    </source>
</evidence>
<dbReference type="EMBL" id="JAWJWF010000046">
    <property type="protein sequence ID" value="KAK6624822.1"/>
    <property type="molecule type" value="Genomic_DNA"/>
</dbReference>
<evidence type="ECO:0000256" key="2">
    <source>
        <dbReference type="ARBA" id="ARBA00008458"/>
    </source>
</evidence>
<keyword evidence="3 6" id="KW-0812">Transmembrane</keyword>
<dbReference type="GO" id="GO:0016020">
    <property type="term" value="C:membrane"/>
    <property type="evidence" value="ECO:0007669"/>
    <property type="project" value="UniProtKB-SubCell"/>
</dbReference>
<reference evidence="8 10" key="1">
    <citation type="submission" date="2023-10" db="EMBL/GenBank/DDBJ databases">
        <title>Genomes of two closely related lineages of the louse Polyplax serrata with different host specificities.</title>
        <authorList>
            <person name="Martinu J."/>
            <person name="Tarabai H."/>
            <person name="Stefka J."/>
            <person name="Hypsa V."/>
        </authorList>
    </citation>
    <scope>NUCLEOTIDE SEQUENCE [LARGE SCALE GENOMIC DNA]</scope>
    <source>
        <strain evidence="7">98ZLc_SE</strain>
        <strain evidence="8">HR10_N</strain>
    </source>
</reference>
<keyword evidence="4 6" id="KW-1133">Transmembrane helix</keyword>
<proteinExistence type="inferred from homology"/>
<evidence type="ECO:0000313" key="10">
    <source>
        <dbReference type="Proteomes" id="UP001372834"/>
    </source>
</evidence>
<name>A0AAN8P146_POLSC</name>
<organism evidence="8 10">
    <name type="scientific">Polyplax serrata</name>
    <name type="common">Common mouse louse</name>
    <dbReference type="NCBI Taxonomy" id="468196"/>
    <lineage>
        <taxon>Eukaryota</taxon>
        <taxon>Metazoa</taxon>
        <taxon>Ecdysozoa</taxon>
        <taxon>Arthropoda</taxon>
        <taxon>Hexapoda</taxon>
        <taxon>Insecta</taxon>
        <taxon>Pterygota</taxon>
        <taxon>Neoptera</taxon>
        <taxon>Paraneoptera</taxon>
        <taxon>Psocodea</taxon>
        <taxon>Troctomorpha</taxon>
        <taxon>Phthiraptera</taxon>
        <taxon>Anoplura</taxon>
        <taxon>Polyplacidae</taxon>
        <taxon>Polyplax</taxon>
    </lineage>
</organism>
<dbReference type="AlphaFoldDB" id="A0AAN8P146"/>
<dbReference type="InterPro" id="IPR026770">
    <property type="entry name" value="RNase_K"/>
</dbReference>
<feature type="transmembrane region" description="Helical" evidence="6">
    <location>
        <begin position="70"/>
        <end position="89"/>
    </location>
</feature>
<sequence length="97" mass="10863">MRICGPKCSLCGLIISAWGIVQLVLMGIFYHVRSVALAEDLPISHSDTQNVDEFYVAVERGYTQNAINCWIAACLYILTFLLSGHQFYINSRSSLTM</sequence>
<comment type="subcellular location">
    <subcellularLocation>
        <location evidence="1">Membrane</location>
        <topology evidence="1">Multi-pass membrane protein</topology>
    </subcellularLocation>
</comment>
<comment type="similarity">
    <text evidence="2">Belongs to the RNase K family.</text>
</comment>
<protein>
    <submittedName>
        <fullName evidence="8">Uncharacterized protein</fullName>
    </submittedName>
</protein>
<dbReference type="PANTHER" id="PTHR31733">
    <property type="entry name" value="RIBONUCLEASE KAPPA"/>
    <property type="match status" value="1"/>
</dbReference>
<keyword evidence="9" id="KW-1185">Reference proteome</keyword>
<evidence type="ECO:0000256" key="3">
    <source>
        <dbReference type="ARBA" id="ARBA00022692"/>
    </source>
</evidence>
<evidence type="ECO:0000256" key="4">
    <source>
        <dbReference type="ARBA" id="ARBA00022989"/>
    </source>
</evidence>
<dbReference type="Proteomes" id="UP001359485">
    <property type="component" value="Unassembled WGS sequence"/>
</dbReference>